<comment type="caution">
    <text evidence="1">The sequence shown here is derived from an EMBL/GenBank/DDBJ whole genome shotgun (WGS) entry which is preliminary data.</text>
</comment>
<dbReference type="EMBL" id="AKHW03003932">
    <property type="protein sequence ID" value="KYO32359.1"/>
    <property type="molecule type" value="Genomic_DNA"/>
</dbReference>
<proteinExistence type="predicted"/>
<dbReference type="Proteomes" id="UP000050525">
    <property type="component" value="Unassembled WGS sequence"/>
</dbReference>
<protein>
    <submittedName>
        <fullName evidence="1">Uncharacterized protein</fullName>
    </submittedName>
</protein>
<sequence>MEGARVTAASAGERLPGLQSIIFHGNQPINKPKNSNLFGKQDSAQPPCCLFWLGNLPNIPGAVRSLPIKPKAAHAVRCYSRACGYRFSLCFQVLRRQQKLGQKLCVSLSFGNGYGFLEKQEREKELEIRN</sequence>
<gene>
    <name evidence="1" type="ORF">Y1Q_0008134</name>
</gene>
<organism evidence="1 2">
    <name type="scientific">Alligator mississippiensis</name>
    <name type="common">American alligator</name>
    <dbReference type="NCBI Taxonomy" id="8496"/>
    <lineage>
        <taxon>Eukaryota</taxon>
        <taxon>Metazoa</taxon>
        <taxon>Chordata</taxon>
        <taxon>Craniata</taxon>
        <taxon>Vertebrata</taxon>
        <taxon>Euteleostomi</taxon>
        <taxon>Archelosauria</taxon>
        <taxon>Archosauria</taxon>
        <taxon>Crocodylia</taxon>
        <taxon>Alligatoridae</taxon>
        <taxon>Alligatorinae</taxon>
        <taxon>Alligator</taxon>
    </lineage>
</organism>
<dbReference type="AlphaFoldDB" id="A0A151N6Z2"/>
<reference evidence="1 2" key="1">
    <citation type="journal article" date="2012" name="Genome Biol.">
        <title>Sequencing three crocodilian genomes to illuminate the evolution of archosaurs and amniotes.</title>
        <authorList>
            <person name="St John J.A."/>
            <person name="Braun E.L."/>
            <person name="Isberg S.R."/>
            <person name="Miles L.G."/>
            <person name="Chong A.Y."/>
            <person name="Gongora J."/>
            <person name="Dalzell P."/>
            <person name="Moran C."/>
            <person name="Bed'hom B."/>
            <person name="Abzhanov A."/>
            <person name="Burgess S.C."/>
            <person name="Cooksey A.M."/>
            <person name="Castoe T.A."/>
            <person name="Crawford N.G."/>
            <person name="Densmore L.D."/>
            <person name="Drew J.C."/>
            <person name="Edwards S.V."/>
            <person name="Faircloth B.C."/>
            <person name="Fujita M.K."/>
            <person name="Greenwold M.J."/>
            <person name="Hoffmann F.G."/>
            <person name="Howard J.M."/>
            <person name="Iguchi T."/>
            <person name="Janes D.E."/>
            <person name="Khan S.Y."/>
            <person name="Kohno S."/>
            <person name="de Koning A.J."/>
            <person name="Lance S.L."/>
            <person name="McCarthy F.M."/>
            <person name="McCormack J.E."/>
            <person name="Merchant M.E."/>
            <person name="Peterson D.G."/>
            <person name="Pollock D.D."/>
            <person name="Pourmand N."/>
            <person name="Raney B.J."/>
            <person name="Roessler K.A."/>
            <person name="Sanford J.R."/>
            <person name="Sawyer R.H."/>
            <person name="Schmidt C.J."/>
            <person name="Triplett E.W."/>
            <person name="Tuberville T.D."/>
            <person name="Venegas-Anaya M."/>
            <person name="Howard J.T."/>
            <person name="Jarvis E.D."/>
            <person name="Guillette L.J.Jr."/>
            <person name="Glenn T.C."/>
            <person name="Green R.E."/>
            <person name="Ray D.A."/>
        </authorList>
    </citation>
    <scope>NUCLEOTIDE SEQUENCE [LARGE SCALE GENOMIC DNA]</scope>
    <source>
        <strain evidence="1">KSC_2009_1</strain>
    </source>
</reference>
<accession>A0A151N6Z2</accession>
<keyword evidence="2" id="KW-1185">Reference proteome</keyword>
<evidence type="ECO:0000313" key="1">
    <source>
        <dbReference type="EMBL" id="KYO32359.1"/>
    </source>
</evidence>
<evidence type="ECO:0000313" key="2">
    <source>
        <dbReference type="Proteomes" id="UP000050525"/>
    </source>
</evidence>
<name>A0A151N6Z2_ALLMI</name>